<dbReference type="InterPro" id="IPR039657">
    <property type="entry name" value="Dimethylallyltransferase"/>
</dbReference>
<sequence length="301" mass="34564">MKDGVRIPLVVVTGPTASGKTDLAVHIARRFPAEVISADSRQVYRYMDIGTAKAMAEEQQAVRHHLIDVVDPDEKFSVANFSDLAHARIKEIHQRGHLPLVVGGTGLYIRALTDGLLDLPGENEALRREFLDEEALCAGTLYHRLQGCDPQMAQRLHPNDVTRIVRALEVFELTGTPLSQWQLEHGFKEQPYRVLKVAVGMDRAELYDRINRRVMLMMDQGLVVETRQLLDRGYSPQLKSMRTIGYEQAVRYVQNELTREAAIADIQQETRRYAKRQLTWFRKDKSIIWVDYDSRLIDLRQ</sequence>
<feature type="non-terminal residue" evidence="15">
    <location>
        <position position="301"/>
    </location>
</feature>
<evidence type="ECO:0000256" key="14">
    <source>
        <dbReference type="RuleBase" id="RU003785"/>
    </source>
</evidence>
<comment type="cofactor">
    <cofactor evidence="1">
        <name>Mg(2+)</name>
        <dbReference type="ChEBI" id="CHEBI:18420"/>
    </cofactor>
</comment>
<dbReference type="AlphaFoldDB" id="Q1JVP8"/>
<dbReference type="NCBIfam" id="TIGR00174">
    <property type="entry name" value="miaA"/>
    <property type="match status" value="1"/>
</dbReference>
<evidence type="ECO:0000256" key="5">
    <source>
        <dbReference type="ARBA" id="ARBA00017477"/>
    </source>
</evidence>
<dbReference type="GO" id="GO:0006400">
    <property type="term" value="P:tRNA modification"/>
    <property type="evidence" value="ECO:0007669"/>
    <property type="project" value="TreeGrafter"/>
</dbReference>
<name>Q1JVP8_DESA6</name>
<dbReference type="SUPFAM" id="SSF52540">
    <property type="entry name" value="P-loop containing nucleoside triphosphate hydrolases"/>
    <property type="match status" value="2"/>
</dbReference>
<keyword evidence="7 12" id="KW-0819">tRNA processing</keyword>
<accession>Q1JVP8</accession>
<evidence type="ECO:0000256" key="6">
    <source>
        <dbReference type="ARBA" id="ARBA00022679"/>
    </source>
</evidence>
<dbReference type="EMBL" id="AAEW02000034">
    <property type="protein sequence ID" value="EAT14301.1"/>
    <property type="molecule type" value="Genomic_DNA"/>
</dbReference>
<dbReference type="RefSeq" id="WP_006003027.1">
    <property type="nucleotide sequence ID" value="NZ_AAEW02000034.1"/>
</dbReference>
<keyword evidence="16" id="KW-1185">Reference proteome</keyword>
<dbReference type="OrthoDB" id="9776390at2"/>
<comment type="function">
    <text evidence="2 13">Catalyzes the transfer of a dimethylallyl group onto the adenine at position 37 in tRNAs that read codons beginning with uridine, leading to the formation of N6-(dimethylallyl)adenosine (i(6)A).</text>
</comment>
<evidence type="ECO:0000256" key="4">
    <source>
        <dbReference type="ARBA" id="ARBA00012665"/>
    </source>
</evidence>
<evidence type="ECO:0000256" key="3">
    <source>
        <dbReference type="ARBA" id="ARBA00005842"/>
    </source>
</evidence>
<comment type="catalytic activity">
    <reaction evidence="11 12">
        <text>adenosine(37) in tRNA + dimethylallyl diphosphate = N(6)-dimethylallyladenosine(37) in tRNA + diphosphate</text>
        <dbReference type="Rhea" id="RHEA:26482"/>
        <dbReference type="Rhea" id="RHEA-COMP:10162"/>
        <dbReference type="Rhea" id="RHEA-COMP:10375"/>
        <dbReference type="ChEBI" id="CHEBI:33019"/>
        <dbReference type="ChEBI" id="CHEBI:57623"/>
        <dbReference type="ChEBI" id="CHEBI:74411"/>
        <dbReference type="ChEBI" id="CHEBI:74415"/>
        <dbReference type="EC" id="2.5.1.75"/>
    </reaction>
</comment>
<protein>
    <recommendedName>
        <fullName evidence="5 12">tRNA dimethylallyltransferase</fullName>
        <ecNumber evidence="4 12">2.5.1.75</ecNumber>
    </recommendedName>
</protein>
<dbReference type="InterPro" id="IPR027417">
    <property type="entry name" value="P-loop_NTPase"/>
</dbReference>
<evidence type="ECO:0000313" key="15">
    <source>
        <dbReference type="EMBL" id="EAT14301.1"/>
    </source>
</evidence>
<gene>
    <name evidence="15" type="ORF">Dace_0214</name>
</gene>
<keyword evidence="6 14" id="KW-0808">Transferase</keyword>
<dbReference type="Gene3D" id="1.10.20.140">
    <property type="match status" value="1"/>
</dbReference>
<evidence type="ECO:0000313" key="16">
    <source>
        <dbReference type="Proteomes" id="UP000005695"/>
    </source>
</evidence>
<keyword evidence="9 14" id="KW-0067">ATP-binding</keyword>
<evidence type="ECO:0000256" key="1">
    <source>
        <dbReference type="ARBA" id="ARBA00001946"/>
    </source>
</evidence>
<dbReference type="Gene3D" id="3.40.50.300">
    <property type="entry name" value="P-loop containing nucleotide triphosphate hydrolases"/>
    <property type="match status" value="1"/>
</dbReference>
<comment type="similarity">
    <text evidence="3 14">Belongs to the IPP transferase family.</text>
</comment>
<dbReference type="InterPro" id="IPR018022">
    <property type="entry name" value="IPT"/>
</dbReference>
<dbReference type="GO" id="GO:0052381">
    <property type="term" value="F:tRNA dimethylallyltransferase activity"/>
    <property type="evidence" value="ECO:0007669"/>
    <property type="project" value="UniProtKB-EC"/>
</dbReference>
<dbReference type="HAMAP" id="MF_00185">
    <property type="entry name" value="IPP_trans"/>
    <property type="match status" value="1"/>
</dbReference>
<dbReference type="Proteomes" id="UP000005695">
    <property type="component" value="Unassembled WGS sequence"/>
</dbReference>
<evidence type="ECO:0000256" key="11">
    <source>
        <dbReference type="ARBA" id="ARBA00049563"/>
    </source>
</evidence>
<dbReference type="Pfam" id="PF01715">
    <property type="entry name" value="IPPT"/>
    <property type="match status" value="1"/>
</dbReference>
<evidence type="ECO:0000256" key="9">
    <source>
        <dbReference type="ARBA" id="ARBA00022840"/>
    </source>
</evidence>
<comment type="caution">
    <text evidence="15">The sequence shown here is derived from an EMBL/GenBank/DDBJ whole genome shotgun (WGS) entry which is preliminary data.</text>
</comment>
<keyword evidence="10" id="KW-0460">Magnesium</keyword>
<keyword evidence="8 14" id="KW-0547">Nucleotide-binding</keyword>
<evidence type="ECO:0000256" key="7">
    <source>
        <dbReference type="ARBA" id="ARBA00022694"/>
    </source>
</evidence>
<evidence type="ECO:0000256" key="10">
    <source>
        <dbReference type="ARBA" id="ARBA00022842"/>
    </source>
</evidence>
<dbReference type="PANTHER" id="PTHR11088:SF60">
    <property type="entry name" value="TRNA DIMETHYLALLYLTRANSFERASE"/>
    <property type="match status" value="1"/>
</dbReference>
<evidence type="ECO:0000256" key="8">
    <source>
        <dbReference type="ARBA" id="ARBA00022741"/>
    </source>
</evidence>
<evidence type="ECO:0000256" key="13">
    <source>
        <dbReference type="RuleBase" id="RU003784"/>
    </source>
</evidence>
<evidence type="ECO:0000256" key="2">
    <source>
        <dbReference type="ARBA" id="ARBA00003213"/>
    </source>
</evidence>
<reference evidence="15" key="2">
    <citation type="submission" date="2006-05" db="EMBL/GenBank/DDBJ databases">
        <title>Sequencing of the draft genome and assembly of Desulfuromonas acetoxidans DSM 684.</title>
        <authorList>
            <consortium name="US DOE Joint Genome Institute (JGI-PGF)"/>
            <person name="Copeland A."/>
            <person name="Lucas S."/>
            <person name="Lapidus A."/>
            <person name="Barry K."/>
            <person name="Detter J.C."/>
            <person name="Glavina del Rio T."/>
            <person name="Hammon N."/>
            <person name="Israni S."/>
            <person name="Dalin E."/>
            <person name="Tice H."/>
            <person name="Bruce D."/>
            <person name="Pitluck S."/>
            <person name="Richardson P."/>
        </authorList>
    </citation>
    <scope>NUCLEOTIDE SEQUENCE [LARGE SCALE GENOMIC DNA]</scope>
    <source>
        <strain evidence="15">DSM 684</strain>
    </source>
</reference>
<evidence type="ECO:0000256" key="12">
    <source>
        <dbReference type="RuleBase" id="RU003783"/>
    </source>
</evidence>
<dbReference type="GO" id="GO:0005524">
    <property type="term" value="F:ATP binding"/>
    <property type="evidence" value="ECO:0007669"/>
    <property type="project" value="UniProtKB-KW"/>
</dbReference>
<dbReference type="EC" id="2.5.1.75" evidence="4 12"/>
<reference evidence="15" key="1">
    <citation type="submission" date="2006-05" db="EMBL/GenBank/DDBJ databases">
        <title>Annotation of the draft genome assembly of Desulfuromonas acetoxidans DSM 684.</title>
        <authorList>
            <consortium name="US DOE Joint Genome Institute (JGI-ORNL)"/>
            <person name="Larimer F."/>
            <person name="Land M."/>
            <person name="Hauser L."/>
        </authorList>
    </citation>
    <scope>NUCLEOTIDE SEQUENCE [LARGE SCALE GENOMIC DNA]</scope>
    <source>
        <strain evidence="15">DSM 684</strain>
    </source>
</reference>
<dbReference type="PANTHER" id="PTHR11088">
    <property type="entry name" value="TRNA DIMETHYLALLYLTRANSFERASE"/>
    <property type="match status" value="1"/>
</dbReference>
<proteinExistence type="inferred from homology"/>
<organism evidence="15 16">
    <name type="scientific">Desulfuromonas acetoxidans (strain DSM 684 / 11070)</name>
    <dbReference type="NCBI Taxonomy" id="281689"/>
    <lineage>
        <taxon>Bacteria</taxon>
        <taxon>Pseudomonadati</taxon>
        <taxon>Thermodesulfobacteriota</taxon>
        <taxon>Desulfuromonadia</taxon>
        <taxon>Desulfuromonadales</taxon>
        <taxon>Desulfuromonadaceae</taxon>
        <taxon>Desulfuromonas</taxon>
    </lineage>
</organism>